<comment type="caution">
    <text evidence="3">The sequence shown here is derived from an EMBL/GenBank/DDBJ whole genome shotgun (WGS) entry which is preliminary data.</text>
</comment>
<protein>
    <recommendedName>
        <fullName evidence="5">Nucleoside-diphosphate sugar epimerase</fullName>
    </recommendedName>
</protein>
<dbReference type="PANTHER" id="PTHR11092:SF0">
    <property type="entry name" value="EPIMERASE FAMILY PROTEIN SDR39U1"/>
    <property type="match status" value="1"/>
</dbReference>
<dbReference type="NCBIfam" id="TIGR01777">
    <property type="entry name" value="yfcH"/>
    <property type="match status" value="1"/>
</dbReference>
<accession>A0ABD0YC75</accession>
<name>A0ABD0YC75_9HEMI</name>
<sequence length="273" mass="30612">MPGARCVTWFDVCASGLPSGVTAVVNLAGQNILDPKQRWTPGFKQNVWNSRVNTTFTLAKAIASAAQKPKVFVTVSGVGIYRPHPELEYTEKSEIESSFDFLSKLATEWEASAKLPPEINVRQVIIRSGVVLGRHGGMIKEMYLPFFLGVGGPIASGLQPLPWIHIKDLCSMFLFAIENENVNGVMNGVAPQLITNEEFTKAFGRAMRRPTFFRVPEFLLNYMFSAERAKIMTKGQKVHPHKAKEYGFQYEYPTIDMALKDCARLFYSKKKPI</sequence>
<dbReference type="PANTHER" id="PTHR11092">
    <property type="entry name" value="SUGAR NUCLEOTIDE EPIMERASE RELATED"/>
    <property type="match status" value="1"/>
</dbReference>
<keyword evidence="4" id="KW-1185">Reference proteome</keyword>
<dbReference type="InterPro" id="IPR036291">
    <property type="entry name" value="NAD(P)-bd_dom_sf"/>
</dbReference>
<dbReference type="SUPFAM" id="SSF51735">
    <property type="entry name" value="NAD(P)-binding Rossmann-fold domains"/>
    <property type="match status" value="1"/>
</dbReference>
<dbReference type="InterPro" id="IPR001509">
    <property type="entry name" value="Epimerase_deHydtase"/>
</dbReference>
<evidence type="ECO:0000259" key="2">
    <source>
        <dbReference type="Pfam" id="PF08338"/>
    </source>
</evidence>
<proteinExistence type="predicted"/>
<organism evidence="3 4">
    <name type="scientific">Ranatra chinensis</name>
    <dbReference type="NCBI Taxonomy" id="642074"/>
    <lineage>
        <taxon>Eukaryota</taxon>
        <taxon>Metazoa</taxon>
        <taxon>Ecdysozoa</taxon>
        <taxon>Arthropoda</taxon>
        <taxon>Hexapoda</taxon>
        <taxon>Insecta</taxon>
        <taxon>Pterygota</taxon>
        <taxon>Neoptera</taxon>
        <taxon>Paraneoptera</taxon>
        <taxon>Hemiptera</taxon>
        <taxon>Heteroptera</taxon>
        <taxon>Panheteroptera</taxon>
        <taxon>Nepomorpha</taxon>
        <taxon>Nepidae</taxon>
        <taxon>Ranatrinae</taxon>
        <taxon>Ranatra</taxon>
    </lineage>
</organism>
<evidence type="ECO:0008006" key="5">
    <source>
        <dbReference type="Google" id="ProtNLM"/>
    </source>
</evidence>
<feature type="domain" description="DUF1731" evidence="2">
    <location>
        <begin position="215"/>
        <end position="261"/>
    </location>
</feature>
<feature type="domain" description="NAD-dependent epimerase/dehydratase" evidence="1">
    <location>
        <begin position="20"/>
        <end position="183"/>
    </location>
</feature>
<dbReference type="Gene3D" id="3.40.50.720">
    <property type="entry name" value="NAD(P)-binding Rossmann-like Domain"/>
    <property type="match status" value="1"/>
</dbReference>
<evidence type="ECO:0000259" key="1">
    <source>
        <dbReference type="Pfam" id="PF01370"/>
    </source>
</evidence>
<dbReference type="Pfam" id="PF08338">
    <property type="entry name" value="DUF1731"/>
    <property type="match status" value="1"/>
</dbReference>
<dbReference type="InterPro" id="IPR013549">
    <property type="entry name" value="DUF1731"/>
</dbReference>
<evidence type="ECO:0000313" key="3">
    <source>
        <dbReference type="EMBL" id="KAL1128906.1"/>
    </source>
</evidence>
<reference evidence="3 4" key="1">
    <citation type="submission" date="2024-07" db="EMBL/GenBank/DDBJ databases">
        <title>Chromosome-level genome assembly of the water stick insect Ranatra chinensis (Heteroptera: Nepidae).</title>
        <authorList>
            <person name="Liu X."/>
        </authorList>
    </citation>
    <scope>NUCLEOTIDE SEQUENCE [LARGE SCALE GENOMIC DNA]</scope>
    <source>
        <strain evidence="3">Cailab_2021Rc</strain>
        <tissue evidence="3">Muscle</tissue>
    </source>
</reference>
<gene>
    <name evidence="3" type="ORF">AAG570_013440</name>
</gene>
<dbReference type="Proteomes" id="UP001558652">
    <property type="component" value="Unassembled WGS sequence"/>
</dbReference>
<dbReference type="InterPro" id="IPR010099">
    <property type="entry name" value="SDR39U1"/>
</dbReference>
<dbReference type="EMBL" id="JBFDAA010000009">
    <property type="protein sequence ID" value="KAL1128906.1"/>
    <property type="molecule type" value="Genomic_DNA"/>
</dbReference>
<dbReference type="AlphaFoldDB" id="A0ABD0YC75"/>
<dbReference type="Pfam" id="PF01370">
    <property type="entry name" value="Epimerase"/>
    <property type="match status" value="1"/>
</dbReference>
<evidence type="ECO:0000313" key="4">
    <source>
        <dbReference type="Proteomes" id="UP001558652"/>
    </source>
</evidence>